<dbReference type="InterPro" id="IPR046335">
    <property type="entry name" value="LacI/GalR-like_sensor"/>
</dbReference>
<dbReference type="SMART" id="SM00354">
    <property type="entry name" value="HTH_LACI"/>
    <property type="match status" value="1"/>
</dbReference>
<gene>
    <name evidence="5" type="primary">ascG_2</name>
    <name evidence="5" type="ORF">GALL_160820</name>
</gene>
<accession>A0A1J5SC57</accession>
<evidence type="ECO:0000256" key="2">
    <source>
        <dbReference type="ARBA" id="ARBA00023125"/>
    </source>
</evidence>
<name>A0A1J5SC57_9ZZZZ</name>
<dbReference type="SUPFAM" id="SSF53822">
    <property type="entry name" value="Periplasmic binding protein-like I"/>
    <property type="match status" value="1"/>
</dbReference>
<keyword evidence="1" id="KW-0805">Transcription regulation</keyword>
<dbReference type="Pfam" id="PF13377">
    <property type="entry name" value="Peripla_BP_3"/>
    <property type="match status" value="1"/>
</dbReference>
<dbReference type="InterPro" id="IPR010982">
    <property type="entry name" value="Lambda_DNA-bd_dom_sf"/>
</dbReference>
<dbReference type="Gene3D" id="1.10.260.40">
    <property type="entry name" value="lambda repressor-like DNA-binding domains"/>
    <property type="match status" value="1"/>
</dbReference>
<protein>
    <submittedName>
        <fullName evidence="5">HTH-type transcriptional regulator AscG</fullName>
    </submittedName>
</protein>
<sequence length="350" mass="38062">MAGINQEQLAKALRLSRPTVSRSLANHPSISAETRERVQAMASKLGYRGSPSRTVRRSRQAKPLHVGVLVGAPLASSDRSTFPHILQGIQHRAAIEHAVVDVLPLEPSQLAGEAGQRRVFGHIRQADWRGAILIYPFPSETVEMLSRKLCLVSVLMEYSDQAIDLVDTDHGGVRSLVAKLARAGHRRIGFATWRYPAGGVWASRRFAAYAEEILERGLELRQDWVLNLIASGRPFPTPAHLAAEVARLRRDEGVTAWVCAADHQAYQLISDLRGFGLDAPRDYSIVGFDGNEVPPGLPALATLRVPNQDVGASSFASLISRLLHPGSAQRKILVETTYIPGATIGPPPAA</sequence>
<dbReference type="PANTHER" id="PTHR30146:SF153">
    <property type="entry name" value="LACTOSE OPERON REPRESSOR"/>
    <property type="match status" value="1"/>
</dbReference>
<keyword evidence="3" id="KW-0804">Transcription</keyword>
<dbReference type="EMBL" id="MLJW01000080">
    <property type="protein sequence ID" value="OIR01781.1"/>
    <property type="molecule type" value="Genomic_DNA"/>
</dbReference>
<dbReference type="GO" id="GO:0003700">
    <property type="term" value="F:DNA-binding transcription factor activity"/>
    <property type="evidence" value="ECO:0007669"/>
    <property type="project" value="TreeGrafter"/>
</dbReference>
<evidence type="ECO:0000313" key="5">
    <source>
        <dbReference type="EMBL" id="OIR01781.1"/>
    </source>
</evidence>
<dbReference type="Gene3D" id="3.40.50.2300">
    <property type="match status" value="2"/>
</dbReference>
<dbReference type="SUPFAM" id="SSF47413">
    <property type="entry name" value="lambda repressor-like DNA-binding domains"/>
    <property type="match status" value="1"/>
</dbReference>
<dbReference type="CDD" id="cd01392">
    <property type="entry name" value="HTH_LacI"/>
    <property type="match status" value="1"/>
</dbReference>
<evidence type="ECO:0000256" key="1">
    <source>
        <dbReference type="ARBA" id="ARBA00023015"/>
    </source>
</evidence>
<reference evidence="5" key="1">
    <citation type="submission" date="2016-10" db="EMBL/GenBank/DDBJ databases">
        <title>Sequence of Gallionella enrichment culture.</title>
        <authorList>
            <person name="Poehlein A."/>
            <person name="Muehling M."/>
            <person name="Daniel R."/>
        </authorList>
    </citation>
    <scope>NUCLEOTIDE SEQUENCE</scope>
</reference>
<dbReference type="PANTHER" id="PTHR30146">
    <property type="entry name" value="LACI-RELATED TRANSCRIPTIONAL REPRESSOR"/>
    <property type="match status" value="1"/>
</dbReference>
<organism evidence="5">
    <name type="scientific">mine drainage metagenome</name>
    <dbReference type="NCBI Taxonomy" id="410659"/>
    <lineage>
        <taxon>unclassified sequences</taxon>
        <taxon>metagenomes</taxon>
        <taxon>ecological metagenomes</taxon>
    </lineage>
</organism>
<evidence type="ECO:0000259" key="4">
    <source>
        <dbReference type="PROSITE" id="PS50932"/>
    </source>
</evidence>
<evidence type="ECO:0000256" key="3">
    <source>
        <dbReference type="ARBA" id="ARBA00023163"/>
    </source>
</evidence>
<dbReference type="PROSITE" id="PS50932">
    <property type="entry name" value="HTH_LACI_2"/>
    <property type="match status" value="1"/>
</dbReference>
<comment type="caution">
    <text evidence="5">The sequence shown here is derived from an EMBL/GenBank/DDBJ whole genome shotgun (WGS) entry which is preliminary data.</text>
</comment>
<feature type="domain" description="HTH lacI-type" evidence="4">
    <location>
        <begin position="4"/>
        <end position="60"/>
    </location>
</feature>
<dbReference type="GO" id="GO:0000976">
    <property type="term" value="F:transcription cis-regulatory region binding"/>
    <property type="evidence" value="ECO:0007669"/>
    <property type="project" value="TreeGrafter"/>
</dbReference>
<dbReference type="InterPro" id="IPR028082">
    <property type="entry name" value="Peripla_BP_I"/>
</dbReference>
<keyword evidence="2" id="KW-0238">DNA-binding</keyword>
<dbReference type="AlphaFoldDB" id="A0A1J5SC57"/>
<dbReference type="InterPro" id="IPR000843">
    <property type="entry name" value="HTH_LacI"/>
</dbReference>
<proteinExistence type="predicted"/>
<dbReference type="Pfam" id="PF00356">
    <property type="entry name" value="LacI"/>
    <property type="match status" value="1"/>
</dbReference>